<feature type="region of interest" description="Disordered" evidence="1">
    <location>
        <begin position="369"/>
        <end position="419"/>
    </location>
</feature>
<evidence type="ECO:0000313" key="3">
    <source>
        <dbReference type="EMBL" id="GMI39237.1"/>
    </source>
</evidence>
<dbReference type="EMBL" id="BRYA01000099">
    <property type="protein sequence ID" value="GMI39237.1"/>
    <property type="molecule type" value="Genomic_DNA"/>
</dbReference>
<dbReference type="AlphaFoldDB" id="A0A9W7GBI7"/>
<dbReference type="SUPFAM" id="SSF55874">
    <property type="entry name" value="ATPase domain of HSP90 chaperone/DNA topoisomerase II/histidine kinase"/>
    <property type="match status" value="1"/>
</dbReference>
<feature type="compositionally biased region" description="Basic and acidic residues" evidence="1">
    <location>
        <begin position="91"/>
        <end position="101"/>
    </location>
</feature>
<evidence type="ECO:0000256" key="1">
    <source>
        <dbReference type="SAM" id="MobiDB-lite"/>
    </source>
</evidence>
<comment type="caution">
    <text evidence="3">The sequence shown here is derived from an EMBL/GenBank/DDBJ whole genome shotgun (WGS) entry which is preliminary data.</text>
</comment>
<feature type="compositionally biased region" description="Acidic residues" evidence="1">
    <location>
        <begin position="599"/>
        <end position="616"/>
    </location>
</feature>
<feature type="region of interest" description="Disordered" evidence="1">
    <location>
        <begin position="87"/>
        <end position="109"/>
    </location>
</feature>
<dbReference type="InterPro" id="IPR036890">
    <property type="entry name" value="HATPase_C_sf"/>
</dbReference>
<accession>A0A9W7GBI7</accession>
<dbReference type="OrthoDB" id="47930at2759"/>
<proteinExistence type="predicted"/>
<protein>
    <recommendedName>
        <fullName evidence="2">Histidine kinase/HSP90-like ATPase domain-containing protein</fullName>
    </recommendedName>
</protein>
<evidence type="ECO:0000259" key="2">
    <source>
        <dbReference type="Pfam" id="PF02518"/>
    </source>
</evidence>
<feature type="compositionally biased region" description="Acidic residues" evidence="1">
    <location>
        <begin position="369"/>
        <end position="382"/>
    </location>
</feature>
<reference evidence="4" key="1">
    <citation type="journal article" date="2023" name="Commun. Biol.">
        <title>Genome analysis of Parmales, the sister group of diatoms, reveals the evolutionary specialization of diatoms from phago-mixotrophs to photoautotrophs.</title>
        <authorList>
            <person name="Ban H."/>
            <person name="Sato S."/>
            <person name="Yoshikawa S."/>
            <person name="Yamada K."/>
            <person name="Nakamura Y."/>
            <person name="Ichinomiya M."/>
            <person name="Sato N."/>
            <person name="Blanc-Mathieu R."/>
            <person name="Endo H."/>
            <person name="Kuwata A."/>
            <person name="Ogata H."/>
        </authorList>
    </citation>
    <scope>NUCLEOTIDE SEQUENCE [LARGE SCALE GENOMIC DNA]</scope>
</reference>
<dbReference type="Gene3D" id="3.30.565.10">
    <property type="entry name" value="Histidine kinase-like ATPase, C-terminal domain"/>
    <property type="match status" value="2"/>
</dbReference>
<feature type="domain" description="Histidine kinase/HSP90-like ATPase" evidence="2">
    <location>
        <begin position="25"/>
        <end position="84"/>
    </location>
</feature>
<organism evidence="3 4">
    <name type="scientific">Triparma columacea</name>
    <dbReference type="NCBI Taxonomy" id="722753"/>
    <lineage>
        <taxon>Eukaryota</taxon>
        <taxon>Sar</taxon>
        <taxon>Stramenopiles</taxon>
        <taxon>Ochrophyta</taxon>
        <taxon>Bolidophyceae</taxon>
        <taxon>Parmales</taxon>
        <taxon>Triparmaceae</taxon>
        <taxon>Triparma</taxon>
    </lineage>
</organism>
<name>A0A9W7GBI7_9STRA</name>
<feature type="region of interest" description="Disordered" evidence="1">
    <location>
        <begin position="596"/>
        <end position="631"/>
    </location>
</feature>
<sequence>MALQAFKDNPGLAGFTTESDTSGTFCQIIKELVDNAVDALEGAVGNVHIKVEPSSRASTILRITVTDDGTGMEDPFSFANAFNSSKGQETVNERTMKRAREGEDEDEGDDAMKYMRKSKSGKSWVCTLCKKKCLKEETMRKHARECGGVGFEDHGDIDDDELGLYVKERGTTERGHQLRSVSSSQVSVPSSQVIPQVSTQTAGRFGVGLTLCILHSFIGTGGRTVIRSTRRGSDIERVCALVADVRGDKIVEVGEGREVPADIEAGGTSVSMLLPKGNHEEAFPRIAEYLSRFHLLSGGTAANFSLSLVAPTLSPMELTVKPKESLVDGVRAFLNKPELDESHVASRSIIVGFNGSEISVQVTLVFEGVEEEDGWEEGEEEGGGGWRELGSDDDISRSDSEGEGEEGEDNHPASTSNRRSDLSLVRIYNNSAMLDSVEGRACGIVAAIPKCPAWKKYGLKVEGSTEGVEGLDLPTFTVKDSELAWEGGGRGGGTHQLLEERGPMPVGIRLGNILLIVHITASNKDLTLPTLSKGRIGEDVRIRKGVSVCLEGCLESLAGKNEMLIFDRPTLLRHNRARRDVEIVCEGICNILERGGERVDEDDDDDEEEEEEEEENGGGKGYKWGKEGRERMKKKMREAIERFDRGMRVKELDDMGRVKE</sequence>
<keyword evidence="4" id="KW-1185">Reference proteome</keyword>
<dbReference type="InterPro" id="IPR003594">
    <property type="entry name" value="HATPase_dom"/>
</dbReference>
<dbReference type="Pfam" id="PF02518">
    <property type="entry name" value="HATPase_c"/>
    <property type="match status" value="1"/>
</dbReference>
<evidence type="ECO:0000313" key="4">
    <source>
        <dbReference type="Proteomes" id="UP001165065"/>
    </source>
</evidence>
<gene>
    <name evidence="3" type="ORF">TrCOL_g10203</name>
</gene>
<dbReference type="Proteomes" id="UP001165065">
    <property type="component" value="Unassembled WGS sequence"/>
</dbReference>